<dbReference type="Proteomes" id="UP001174677">
    <property type="component" value="Chromosome 9"/>
</dbReference>
<proteinExistence type="predicted"/>
<organism evidence="2 3">
    <name type="scientific">Hevea brasiliensis</name>
    <name type="common">Para rubber tree</name>
    <name type="synonym">Siphonia brasiliensis</name>
    <dbReference type="NCBI Taxonomy" id="3981"/>
    <lineage>
        <taxon>Eukaryota</taxon>
        <taxon>Viridiplantae</taxon>
        <taxon>Streptophyta</taxon>
        <taxon>Embryophyta</taxon>
        <taxon>Tracheophyta</taxon>
        <taxon>Spermatophyta</taxon>
        <taxon>Magnoliopsida</taxon>
        <taxon>eudicotyledons</taxon>
        <taxon>Gunneridae</taxon>
        <taxon>Pentapetalae</taxon>
        <taxon>rosids</taxon>
        <taxon>fabids</taxon>
        <taxon>Malpighiales</taxon>
        <taxon>Euphorbiaceae</taxon>
        <taxon>Crotonoideae</taxon>
        <taxon>Micrandreae</taxon>
        <taxon>Hevea</taxon>
    </lineage>
</organism>
<evidence type="ECO:0000256" key="1">
    <source>
        <dbReference type="SAM" id="Phobius"/>
    </source>
</evidence>
<keyword evidence="1" id="KW-0812">Transmembrane</keyword>
<evidence type="ECO:0000313" key="2">
    <source>
        <dbReference type="EMBL" id="KAJ9173490.1"/>
    </source>
</evidence>
<accession>A0ABQ9M1T3</accession>
<keyword evidence="3" id="KW-1185">Reference proteome</keyword>
<name>A0ABQ9M1T3_HEVBR</name>
<gene>
    <name evidence="2" type="ORF">P3X46_016613</name>
</gene>
<feature type="transmembrane region" description="Helical" evidence="1">
    <location>
        <begin position="78"/>
        <end position="98"/>
    </location>
</feature>
<reference evidence="2" key="1">
    <citation type="journal article" date="2023" name="Plant Biotechnol. J.">
        <title>Chromosome-level wild Hevea brasiliensis genome provides new tools for genomic-assisted breeding and valuable loci to elevate rubber yield.</title>
        <authorList>
            <person name="Cheng H."/>
            <person name="Song X."/>
            <person name="Hu Y."/>
            <person name="Wu T."/>
            <person name="Yang Q."/>
            <person name="An Z."/>
            <person name="Feng S."/>
            <person name="Deng Z."/>
            <person name="Wu W."/>
            <person name="Zeng X."/>
            <person name="Tu M."/>
            <person name="Wang X."/>
            <person name="Huang H."/>
        </authorList>
    </citation>
    <scope>NUCLEOTIDE SEQUENCE</scope>
    <source>
        <strain evidence="2">MT/VB/25A 57/8</strain>
    </source>
</reference>
<sequence length="135" mass="13800">MATALSFFSAFSYISRQTLPPANRCSSNLPVTRKPSKSNYTTVAGILGAGLALTVVGPASAAVLPLSVSSVNPSTRYLCSPGLFMFPVLLSGLAVGLARAGLASRKLVDSSGAGIGRKGTNCDATLIAINSLSWH</sequence>
<comment type="caution">
    <text evidence="2">The sequence shown here is derived from an EMBL/GenBank/DDBJ whole genome shotgun (WGS) entry which is preliminary data.</text>
</comment>
<feature type="transmembrane region" description="Helical" evidence="1">
    <location>
        <begin position="40"/>
        <end position="66"/>
    </location>
</feature>
<keyword evidence="1" id="KW-0472">Membrane</keyword>
<evidence type="ECO:0000313" key="3">
    <source>
        <dbReference type="Proteomes" id="UP001174677"/>
    </source>
</evidence>
<protein>
    <submittedName>
        <fullName evidence="2">Uncharacterized protein</fullName>
    </submittedName>
</protein>
<keyword evidence="1" id="KW-1133">Transmembrane helix</keyword>
<dbReference type="EMBL" id="JARPOI010000009">
    <property type="protein sequence ID" value="KAJ9173490.1"/>
    <property type="molecule type" value="Genomic_DNA"/>
</dbReference>